<dbReference type="PANTHER" id="PTHR42085">
    <property type="entry name" value="F-BOX DOMAIN-CONTAINING PROTEIN"/>
    <property type="match status" value="1"/>
</dbReference>
<evidence type="ECO:0008006" key="3">
    <source>
        <dbReference type="Google" id="ProtNLM"/>
    </source>
</evidence>
<dbReference type="OrthoDB" id="3673440at2759"/>
<reference evidence="1" key="1">
    <citation type="journal article" date="2020" name="Stud. Mycol.">
        <title>101 Dothideomycetes genomes: a test case for predicting lifestyles and emergence of pathogens.</title>
        <authorList>
            <person name="Haridas S."/>
            <person name="Albert R."/>
            <person name="Binder M."/>
            <person name="Bloem J."/>
            <person name="Labutti K."/>
            <person name="Salamov A."/>
            <person name="Andreopoulos B."/>
            <person name="Baker S."/>
            <person name="Barry K."/>
            <person name="Bills G."/>
            <person name="Bluhm B."/>
            <person name="Cannon C."/>
            <person name="Castanera R."/>
            <person name="Culley D."/>
            <person name="Daum C."/>
            <person name="Ezra D."/>
            <person name="Gonzalez J."/>
            <person name="Henrissat B."/>
            <person name="Kuo A."/>
            <person name="Liang C."/>
            <person name="Lipzen A."/>
            <person name="Lutzoni F."/>
            <person name="Magnuson J."/>
            <person name="Mondo S."/>
            <person name="Nolan M."/>
            <person name="Ohm R."/>
            <person name="Pangilinan J."/>
            <person name="Park H.-J."/>
            <person name="Ramirez L."/>
            <person name="Alfaro M."/>
            <person name="Sun H."/>
            <person name="Tritt A."/>
            <person name="Yoshinaga Y."/>
            <person name="Zwiers L.-H."/>
            <person name="Turgeon B."/>
            <person name="Goodwin S."/>
            <person name="Spatafora J."/>
            <person name="Crous P."/>
            <person name="Grigoriev I."/>
        </authorList>
    </citation>
    <scope>NUCLEOTIDE SEQUENCE</scope>
    <source>
        <strain evidence="1">CBS 279.74</strain>
    </source>
</reference>
<dbReference type="InterPro" id="IPR038883">
    <property type="entry name" value="AN11006-like"/>
</dbReference>
<evidence type="ECO:0000313" key="1">
    <source>
        <dbReference type="EMBL" id="KAF2709406.1"/>
    </source>
</evidence>
<proteinExistence type="predicted"/>
<name>A0A6G1K942_9PLEO</name>
<dbReference type="PANTHER" id="PTHR42085:SF1">
    <property type="entry name" value="F-BOX DOMAIN-CONTAINING PROTEIN"/>
    <property type="match status" value="1"/>
</dbReference>
<protein>
    <recommendedName>
        <fullName evidence="3">F-box domain-containing protein</fullName>
    </recommendedName>
</protein>
<keyword evidence="2" id="KW-1185">Reference proteome</keyword>
<gene>
    <name evidence="1" type="ORF">K504DRAFT_502133</name>
</gene>
<dbReference type="EMBL" id="MU005770">
    <property type="protein sequence ID" value="KAF2709406.1"/>
    <property type="molecule type" value="Genomic_DNA"/>
</dbReference>
<accession>A0A6G1K942</accession>
<evidence type="ECO:0000313" key="2">
    <source>
        <dbReference type="Proteomes" id="UP000799428"/>
    </source>
</evidence>
<dbReference type="AlphaFoldDB" id="A0A6G1K942"/>
<organism evidence="1 2">
    <name type="scientific">Pleomassaria siparia CBS 279.74</name>
    <dbReference type="NCBI Taxonomy" id="1314801"/>
    <lineage>
        <taxon>Eukaryota</taxon>
        <taxon>Fungi</taxon>
        <taxon>Dikarya</taxon>
        <taxon>Ascomycota</taxon>
        <taxon>Pezizomycotina</taxon>
        <taxon>Dothideomycetes</taxon>
        <taxon>Pleosporomycetidae</taxon>
        <taxon>Pleosporales</taxon>
        <taxon>Pleomassariaceae</taxon>
        <taxon>Pleomassaria</taxon>
    </lineage>
</organism>
<dbReference type="Proteomes" id="UP000799428">
    <property type="component" value="Unassembled WGS sequence"/>
</dbReference>
<sequence length="323" mass="37485">MLKTSLEALPLKRSQIDQAISTLIKCRPSRHPLEESPQGASPFLALPAEIRNMIYWYCLRMDSDRVPCPSKSIDPIASDKSFNLLQTCRQIHTEARSLLEQKAVAYIPVNGGPNIGMVIYQINQELRNVSIDSSLLTTVWALVNFNQVHFHLHTKYAISEREPDSLDPAFDRQLSNLYSRLRQALLIFTAASPKFVNRQRHAIVHFDHHFTTWKARVAHYRYIYTLRHLINIMGHDTNTNWELRYYETSKWDDLWADGKQRRADNWNEIVSLCKPHAGITPKMEIYGDELPEGEDAYGHTRTITPSSAHWPSWPDKAPWRRQI</sequence>